<feature type="compositionally biased region" description="Basic and acidic residues" evidence="1">
    <location>
        <begin position="329"/>
        <end position="338"/>
    </location>
</feature>
<feature type="compositionally biased region" description="Low complexity" evidence="1">
    <location>
        <begin position="282"/>
        <end position="293"/>
    </location>
</feature>
<protein>
    <submittedName>
        <fullName evidence="2">Uncharacterized protein</fullName>
    </submittedName>
</protein>
<dbReference type="Proteomes" id="UP000275480">
    <property type="component" value="Unassembled WGS sequence"/>
</dbReference>
<sequence>MPRKGWLRRRQEKYSLLGASTYRRFTSPSGPAANIFPHKGLLTNTSLHHCPLLKRYILKVVQQDSQQPQVKLLSCKDVTQDSFSMVLSHPRHHSSGTGLGSVTFTGHLEPWQNFQQEVRAVLNPSRANNSRSYQHGHHGQIARYMWKYQLKYGFMTNYKYTIFVRQDLVPVATDSGEVKQLVLVYSPPISHDEQSIDHGGPTPSVSVRECMLYLMVKSRQDREFPSQSYIALDDWVHDKYTATAEKPGPRLKHITEAARGPKKSENPKPRDSQPRGRGALGSSNQQNAAQSANPRGAPSTMESSAQRVNPQGAPSFRHPMETRGQAKGKSGDNKERKR</sequence>
<dbReference type="EMBL" id="QQZZ01000125">
    <property type="protein sequence ID" value="RMZ41172.1"/>
    <property type="molecule type" value="Genomic_DNA"/>
</dbReference>
<organism evidence="2 3">
    <name type="scientific">Aspergillus flavus</name>
    <dbReference type="NCBI Taxonomy" id="5059"/>
    <lineage>
        <taxon>Eukaryota</taxon>
        <taxon>Fungi</taxon>
        <taxon>Dikarya</taxon>
        <taxon>Ascomycota</taxon>
        <taxon>Pezizomycotina</taxon>
        <taxon>Eurotiomycetes</taxon>
        <taxon>Eurotiomycetidae</taxon>
        <taxon>Eurotiales</taxon>
        <taxon>Aspergillaceae</taxon>
        <taxon>Aspergillus</taxon>
        <taxon>Aspergillus subgen. Circumdati</taxon>
    </lineage>
</organism>
<proteinExistence type="predicted"/>
<reference evidence="2 3" key="1">
    <citation type="submission" date="2018-07" db="EMBL/GenBank/DDBJ databases">
        <title>Identification of spontaneous genetic mutation associated with occurrence of a yellow conidial color mutant of Aspergillus flavus.</title>
        <authorList>
            <person name="Chang P.-K."/>
            <person name="Mack B.M."/>
            <person name="Scharfenstein L."/>
            <person name="Gilbert M.K."/>
        </authorList>
    </citation>
    <scope>NUCLEOTIDE SEQUENCE [LARGE SCALE GENOMIC DNA]</scope>
    <source>
        <strain evidence="2 3">CA14</strain>
    </source>
</reference>
<gene>
    <name evidence="2" type="ORF">CA14_001113</name>
</gene>
<evidence type="ECO:0000313" key="3">
    <source>
        <dbReference type="Proteomes" id="UP000275480"/>
    </source>
</evidence>
<accession>A0AB74C5Y8</accession>
<dbReference type="AlphaFoldDB" id="A0AB74C5Y8"/>
<name>A0AB74C5Y8_ASPFL</name>
<feature type="compositionally biased region" description="Basic and acidic residues" evidence="1">
    <location>
        <begin position="262"/>
        <end position="274"/>
    </location>
</feature>
<comment type="caution">
    <text evidence="2">The sequence shown here is derived from an EMBL/GenBank/DDBJ whole genome shotgun (WGS) entry which is preliminary data.</text>
</comment>
<evidence type="ECO:0000256" key="1">
    <source>
        <dbReference type="SAM" id="MobiDB-lite"/>
    </source>
</evidence>
<evidence type="ECO:0000313" key="2">
    <source>
        <dbReference type="EMBL" id="RMZ41172.1"/>
    </source>
</evidence>
<feature type="compositionally biased region" description="Polar residues" evidence="1">
    <location>
        <begin position="300"/>
        <end position="309"/>
    </location>
</feature>
<feature type="region of interest" description="Disordered" evidence="1">
    <location>
        <begin position="243"/>
        <end position="338"/>
    </location>
</feature>